<dbReference type="RefSeq" id="WP_376733436.1">
    <property type="nucleotide sequence ID" value="NZ_JAYMRP010000015.1"/>
</dbReference>
<evidence type="ECO:0000313" key="1">
    <source>
        <dbReference type="EMBL" id="MFB8774741.1"/>
    </source>
</evidence>
<reference evidence="1 2" key="1">
    <citation type="submission" date="2024-01" db="EMBL/GenBank/DDBJ databases">
        <title>Genome mining of biosynthetic gene clusters to explore secondary metabolites of Streptomyces sp.</title>
        <authorList>
            <person name="Baig A."/>
            <person name="Ajitkumar Shintre N."/>
            <person name="Kumar H."/>
            <person name="Anbarasu A."/>
            <person name="Ramaiah S."/>
        </authorList>
    </citation>
    <scope>NUCLEOTIDE SEQUENCE [LARGE SCALE GENOMIC DNA]</scope>
    <source>
        <strain evidence="1 2">A57</strain>
    </source>
</reference>
<dbReference type="Gene3D" id="1.10.10.10">
    <property type="entry name" value="Winged helix-like DNA-binding domain superfamily/Winged helix DNA-binding domain"/>
    <property type="match status" value="1"/>
</dbReference>
<dbReference type="InterPro" id="IPR036390">
    <property type="entry name" value="WH_DNA-bd_sf"/>
</dbReference>
<dbReference type="SUPFAM" id="SSF46785">
    <property type="entry name" value="Winged helix' DNA-binding domain"/>
    <property type="match status" value="1"/>
</dbReference>
<accession>A0ABV5ECZ9</accession>
<dbReference type="InterPro" id="IPR036388">
    <property type="entry name" value="WH-like_DNA-bd_sf"/>
</dbReference>
<name>A0ABV5ECZ9_9ACTN</name>
<protein>
    <submittedName>
        <fullName evidence="1">MarR family transcriptional regulator</fullName>
    </submittedName>
</protein>
<evidence type="ECO:0000313" key="2">
    <source>
        <dbReference type="Proteomes" id="UP001585080"/>
    </source>
</evidence>
<keyword evidence="2" id="KW-1185">Reference proteome</keyword>
<dbReference type="Proteomes" id="UP001585080">
    <property type="component" value="Unassembled WGS sequence"/>
</dbReference>
<dbReference type="EMBL" id="JAYMRP010000015">
    <property type="protein sequence ID" value="MFB8774741.1"/>
    <property type="molecule type" value="Genomic_DNA"/>
</dbReference>
<gene>
    <name evidence="1" type="ORF">VSS16_18740</name>
</gene>
<proteinExistence type="predicted"/>
<organism evidence="1 2">
    <name type="scientific">Streptomyces broussonetiae</name>
    <dbReference type="NCBI Taxonomy" id="2686304"/>
    <lineage>
        <taxon>Bacteria</taxon>
        <taxon>Bacillati</taxon>
        <taxon>Actinomycetota</taxon>
        <taxon>Actinomycetes</taxon>
        <taxon>Kitasatosporales</taxon>
        <taxon>Streptomycetaceae</taxon>
        <taxon>Streptomyces</taxon>
    </lineage>
</organism>
<sequence length="150" mass="15384">MTTVTSTTAPPADSRVLALAHYAARGVLESVLARHDATFEQSVTLRAVAVADGPIGREALVGQVVGSLKADPALVRETVGELVAKGLCAAEDDTVRLTAAGREFQAAVTAETAPISARIWADIPAADLAATGRVLALVTERADAELAALK</sequence>
<comment type="caution">
    <text evidence="1">The sequence shown here is derived from an EMBL/GenBank/DDBJ whole genome shotgun (WGS) entry which is preliminary data.</text>
</comment>